<dbReference type="EMBL" id="CP071090">
    <property type="protein sequence ID" value="QSQ22314.1"/>
    <property type="molecule type" value="Genomic_DNA"/>
</dbReference>
<gene>
    <name evidence="2" type="ORF">JY651_45555</name>
</gene>
<reference evidence="2 3" key="1">
    <citation type="submission" date="2021-02" db="EMBL/GenBank/DDBJ databases">
        <title>De Novo genome assembly of isolated myxobacteria.</title>
        <authorList>
            <person name="Stevens D.C."/>
        </authorList>
    </citation>
    <scope>NUCLEOTIDE SEQUENCE [LARGE SCALE GENOMIC DNA]</scope>
    <source>
        <strain evidence="3">SCPEA02</strain>
    </source>
</reference>
<dbReference type="RefSeq" id="WP_206723891.1">
    <property type="nucleotide sequence ID" value="NZ_CP071090.1"/>
</dbReference>
<evidence type="ECO:0000256" key="1">
    <source>
        <dbReference type="SAM" id="SignalP"/>
    </source>
</evidence>
<feature type="chain" id="PRO_5046326978" evidence="1">
    <location>
        <begin position="31"/>
        <end position="606"/>
    </location>
</feature>
<organism evidence="2 3">
    <name type="scientific">Pyxidicoccus parkwayensis</name>
    <dbReference type="NCBI Taxonomy" id="2813578"/>
    <lineage>
        <taxon>Bacteria</taxon>
        <taxon>Pseudomonadati</taxon>
        <taxon>Myxococcota</taxon>
        <taxon>Myxococcia</taxon>
        <taxon>Myxococcales</taxon>
        <taxon>Cystobacterineae</taxon>
        <taxon>Myxococcaceae</taxon>
        <taxon>Pyxidicoccus</taxon>
    </lineage>
</organism>
<keyword evidence="3" id="KW-1185">Reference proteome</keyword>
<dbReference type="SUPFAM" id="SSF51445">
    <property type="entry name" value="(Trans)glycosidases"/>
    <property type="match status" value="1"/>
</dbReference>
<feature type="signal peptide" evidence="1">
    <location>
        <begin position="1"/>
        <end position="30"/>
    </location>
</feature>
<dbReference type="Gene3D" id="3.20.20.80">
    <property type="entry name" value="Glycosidases"/>
    <property type="match status" value="1"/>
</dbReference>
<name>A0ABX7NVD6_9BACT</name>
<dbReference type="InterPro" id="IPR017853">
    <property type="entry name" value="GH"/>
</dbReference>
<keyword evidence="1" id="KW-0732">Signal</keyword>
<dbReference type="Proteomes" id="UP000662747">
    <property type="component" value="Chromosome"/>
</dbReference>
<accession>A0ABX7NVD6</accession>
<evidence type="ECO:0000313" key="3">
    <source>
        <dbReference type="Proteomes" id="UP000662747"/>
    </source>
</evidence>
<proteinExistence type="predicted"/>
<sequence>MSLFKPRAGRHVLALLLLCLCALSPMTSRALETGVVTGWIYTDITSIQQLGTRQLDDLKSIGTTTIRVEFIYPSDANERTRYLTAYKNIVQWAGERGIRVIGVLTVNSMLNKSVKPVDTFSVQDFDNRFVPIFKEALDWHDATYTNVNGTPYGVEGWEIWNEPDVYDMRRPSTGSFMGEEFALLCVRAYEHYKGHGGTRKIIMGALSRWDDDILFRQVYDSTPVRNFKAAQGRNVLPGDAIGMHAYGNLNVPPSQKGFSYAGGNFEDVILSIRSLRDSAGRELVPSGQPVYVTEVGFGPNRNGSQVYYWRQATHAAELRYVLETLKRYEQQFQRVYWYSWRDEEERNQPDPRGWNWFGLRQVPQANCGGGATKLAYNVFANFNGRAGPAQRAVWQVLPVGDESWPTGWVSPPSCGALQSPDPFLRAFHRVDTARNLMGQPRDWGGGPYVHRWGNGQVQHFMNGVWEGGLGALGLADGRGEAGYVYGRFYDKWMAIGFTHVGGFPVDNGGGADRHRWDSSISRGMVQDFNGGSLGPNMLQLEEWPVAGAQVLIVQGAWYQHYMANGGVGVFGYARTEPYPYGGQYRMDFARGYMIQDPATGVVQHYF</sequence>
<protein>
    <submittedName>
        <fullName evidence="2">Cellulase family glycosylhydrolase</fullName>
    </submittedName>
</protein>
<evidence type="ECO:0000313" key="2">
    <source>
        <dbReference type="EMBL" id="QSQ22314.1"/>
    </source>
</evidence>